<dbReference type="SUPFAM" id="SSF48452">
    <property type="entry name" value="TPR-like"/>
    <property type="match status" value="2"/>
</dbReference>
<dbReference type="InterPro" id="IPR019734">
    <property type="entry name" value="TPR_rpt"/>
</dbReference>
<keyword evidence="5" id="KW-1185">Reference proteome</keyword>
<evidence type="ECO:0000256" key="2">
    <source>
        <dbReference type="ARBA" id="ARBA00022840"/>
    </source>
</evidence>
<evidence type="ECO:0000313" key="4">
    <source>
        <dbReference type="EMBL" id="MBB3232817.1"/>
    </source>
</evidence>
<dbReference type="GO" id="GO:0004016">
    <property type="term" value="F:adenylate cyclase activity"/>
    <property type="evidence" value="ECO:0007669"/>
    <property type="project" value="TreeGrafter"/>
</dbReference>
<dbReference type="InterPro" id="IPR011990">
    <property type="entry name" value="TPR-like_helical_dom_sf"/>
</dbReference>
<dbReference type="EMBL" id="JACHXR010000016">
    <property type="protein sequence ID" value="MBB3232817.1"/>
    <property type="molecule type" value="Genomic_DNA"/>
</dbReference>
<protein>
    <submittedName>
        <fullName evidence="4">Tetratricopeptide (TPR) repeat protein/transcriptional regulator with XRE-family HTH domain</fullName>
    </submittedName>
</protein>
<dbReference type="InterPro" id="IPR027417">
    <property type="entry name" value="P-loop_NTPase"/>
</dbReference>
<accession>A0A7W5EWM6</accession>
<dbReference type="Pfam" id="PF13424">
    <property type="entry name" value="TPR_12"/>
    <property type="match status" value="1"/>
</dbReference>
<keyword evidence="2" id="KW-0067">ATP-binding</keyword>
<dbReference type="PROSITE" id="PS50943">
    <property type="entry name" value="HTH_CROC1"/>
    <property type="match status" value="1"/>
</dbReference>
<dbReference type="RefSeq" id="WP_183385245.1">
    <property type="nucleotide sequence ID" value="NZ_JACHXR010000016.1"/>
</dbReference>
<dbReference type="InterPro" id="IPR041664">
    <property type="entry name" value="AAA_16"/>
</dbReference>
<dbReference type="InterPro" id="IPR010982">
    <property type="entry name" value="Lambda_DNA-bd_dom_sf"/>
</dbReference>
<evidence type="ECO:0000259" key="3">
    <source>
        <dbReference type="PROSITE" id="PS50943"/>
    </source>
</evidence>
<dbReference type="SMART" id="SM00028">
    <property type="entry name" value="TPR"/>
    <property type="match status" value="3"/>
</dbReference>
<evidence type="ECO:0000256" key="1">
    <source>
        <dbReference type="ARBA" id="ARBA00022741"/>
    </source>
</evidence>
<reference evidence="4 5" key="1">
    <citation type="submission" date="2020-08" db="EMBL/GenBank/DDBJ databases">
        <title>Genomic Encyclopedia of Type Strains, Phase III (KMG-III): the genomes of soil and plant-associated and newly described type strains.</title>
        <authorList>
            <person name="Whitman W."/>
        </authorList>
    </citation>
    <scope>NUCLEOTIDE SEQUENCE [LARGE SCALE GENOMIC DNA]</scope>
    <source>
        <strain evidence="4 5">CECT 7744</strain>
    </source>
</reference>
<dbReference type="GO" id="GO:0003677">
    <property type="term" value="F:DNA binding"/>
    <property type="evidence" value="ECO:0007669"/>
    <property type="project" value="InterPro"/>
</dbReference>
<gene>
    <name evidence="4" type="ORF">FHR97_003695</name>
</gene>
<comment type="caution">
    <text evidence="4">The sequence shown here is derived from an EMBL/GenBank/DDBJ whole genome shotgun (WGS) entry which is preliminary data.</text>
</comment>
<dbReference type="AlphaFoldDB" id="A0A7W5EWM6"/>
<dbReference type="PANTHER" id="PTHR16305:SF28">
    <property type="entry name" value="GUANYLATE CYCLASE DOMAIN-CONTAINING PROTEIN"/>
    <property type="match status" value="1"/>
</dbReference>
<dbReference type="SUPFAM" id="SSF52540">
    <property type="entry name" value="P-loop containing nucleoside triphosphate hydrolases"/>
    <property type="match status" value="1"/>
</dbReference>
<dbReference type="Gene3D" id="3.40.50.300">
    <property type="entry name" value="P-loop containing nucleotide triphosphate hydrolases"/>
    <property type="match status" value="1"/>
</dbReference>
<evidence type="ECO:0000313" key="5">
    <source>
        <dbReference type="Proteomes" id="UP000518892"/>
    </source>
</evidence>
<dbReference type="GO" id="GO:0005737">
    <property type="term" value="C:cytoplasm"/>
    <property type="evidence" value="ECO:0007669"/>
    <property type="project" value="TreeGrafter"/>
</dbReference>
<keyword evidence="1" id="KW-0547">Nucleotide-binding</keyword>
<organism evidence="4 5">
    <name type="scientific">Halomonas stenophila</name>
    <dbReference type="NCBI Taxonomy" id="795312"/>
    <lineage>
        <taxon>Bacteria</taxon>
        <taxon>Pseudomonadati</taxon>
        <taxon>Pseudomonadota</taxon>
        <taxon>Gammaproteobacteria</taxon>
        <taxon>Oceanospirillales</taxon>
        <taxon>Halomonadaceae</taxon>
        <taxon>Halomonas</taxon>
    </lineage>
</organism>
<dbReference type="Proteomes" id="UP000518892">
    <property type="component" value="Unassembled WGS sequence"/>
</dbReference>
<sequence>MTATTRQDGRLVLDAQHLKQLRKRLGLSQEALAQRCFEQRLCVSIASIKRAEGGKPVLYRTARHLATVHGTEVERLAARAVASPTTPSSDVASLPDDVESRTVIRLSVWAEAFPDRVATTIATLIDQFGGTSQPGDGRCLEASFGLPRAYRSDALRCLQCAIAVARLIAAAGIGRGRLCCDTRQWPASRASSIDGDPLPPVADAEMPPIWVARGLAVQLGERFAFSEAASRDWWRFLHARDGQQVSHFDLIGRHLEVSQLKAVLETTRDYQVGHVLYVRGVAGIGKTRLVDELTDMAQQLDADLHGAAVLDFGSRSDEGPLAQLLRSLLALPDAPDAAERQLQEQLRRLRLASDHAMLFRPLLGLPQPTADERLFAAMTHETRLSRQGEALRELIRRRSIERLQVLVIEDLHWADDVLFTLLATLLQEVRDAPVIWMLTSRLEQDPLDTRLRPRLADLPLTLIDLAPLRQPETEALAARFGNADPAFVAQCVTRAQGNPLFLTQLLLFRQGGDLPASLKHLVQTKLDQLATVDRQALRAAATIGQRFGLEELQALLPSRDYRPGLPQRHYLVRELPDGSYLFMHDLIMQGIYEATPREQRDRMHLRLAQHYAGRDPTLRARHLHKARALAAPGAFLEAIESQLRQHLHAPALELVQQCQAIDYAPRDDYRLAMLQARISSAMGLTQEAHTHFVRAQELATDDDAWVDASIGLARTLNLLDELDAEERLLERALAVAAPREAHAALADIHYLRGNIHFPRGDFAGGRACHERALDEARTCGRVTAEIQALSGLGDAHYAQGHMLSAHRVFERCVRLCREHGHADLEASNLFMLGTARIYTNATQAALEDTLAATELGERVGNRRAEIVARLTASWILLSQGHPHPALAHVETGLALARGMGAGRFEAFLLESEARLRLVGGEPELARNLIRTAWRMVERHRLEHFIGPWVLGTLALLEDDGEARRGALDKGMALLERGCVGHNAYRFLIAAAETCLLHGEAAAARRYARRLRAFVADEPCVWAGHHVELIERHAAWLDDGSEAAHRCLLEHWRRGVDQGLALVMPRLALRDYPGASPL</sequence>
<proteinExistence type="predicted"/>
<feature type="domain" description="HTH cro/C1-type" evidence="3">
    <location>
        <begin position="18"/>
        <end position="36"/>
    </location>
</feature>
<name>A0A7W5EWM6_9GAMM</name>
<dbReference type="PANTHER" id="PTHR16305">
    <property type="entry name" value="TESTICULAR SOLUBLE ADENYLYL CYCLASE"/>
    <property type="match status" value="1"/>
</dbReference>
<dbReference type="Pfam" id="PF13191">
    <property type="entry name" value="AAA_16"/>
    <property type="match status" value="1"/>
</dbReference>
<dbReference type="GO" id="GO:0005524">
    <property type="term" value="F:ATP binding"/>
    <property type="evidence" value="ECO:0007669"/>
    <property type="project" value="UniProtKB-KW"/>
</dbReference>
<dbReference type="InterPro" id="IPR001387">
    <property type="entry name" value="Cro/C1-type_HTH"/>
</dbReference>
<dbReference type="Gene3D" id="1.10.260.40">
    <property type="entry name" value="lambda repressor-like DNA-binding domains"/>
    <property type="match status" value="1"/>
</dbReference>
<dbReference type="CDD" id="cd00093">
    <property type="entry name" value="HTH_XRE"/>
    <property type="match status" value="1"/>
</dbReference>
<dbReference type="Gene3D" id="1.25.40.10">
    <property type="entry name" value="Tetratricopeptide repeat domain"/>
    <property type="match status" value="1"/>
</dbReference>